<name>A0ACC4E6V8_PURLI</name>
<accession>A0ACC4E6V8</accession>
<protein>
    <submittedName>
        <fullName evidence="1">Uncharacterized protein</fullName>
    </submittedName>
</protein>
<sequence>MRWMHAATCIQDWFVSAAARLVWTVSIELASELIDCHRCSPFLRHGHGPQAHRSARRGKWREQRDVGGLSDRTRSASKSHSKRTRRRKSGGTQAGSGIAMARHGLVDGCGVMARVAGSSDQQPSGPDVGPRAYPCTPFALVSRCVPRVACADGDAPQLQRNPGRMKRGGASSRAGPVSTSSAPGQQKSRVSLLSPHRNETPWELSREQTRAVPLYSELFAPLASPNQQLAAPTSQSPRLSDTLKGLPRPAPLLHTTHPYPGQGQGRQPRRPQTGLSASLLRLGPVCCAASRRSRRQSSPNPSPPPPQSRLATS</sequence>
<organism evidence="1 2">
    <name type="scientific">Purpureocillium lilacinum</name>
    <name type="common">Paecilomyces lilacinus</name>
    <dbReference type="NCBI Taxonomy" id="33203"/>
    <lineage>
        <taxon>Eukaryota</taxon>
        <taxon>Fungi</taxon>
        <taxon>Dikarya</taxon>
        <taxon>Ascomycota</taxon>
        <taxon>Pezizomycotina</taxon>
        <taxon>Sordariomycetes</taxon>
        <taxon>Hypocreomycetidae</taxon>
        <taxon>Hypocreales</taxon>
        <taxon>Ophiocordycipitaceae</taxon>
        <taxon>Purpureocillium</taxon>
    </lineage>
</organism>
<evidence type="ECO:0000313" key="2">
    <source>
        <dbReference type="Proteomes" id="UP001638806"/>
    </source>
</evidence>
<dbReference type="Proteomes" id="UP001638806">
    <property type="component" value="Unassembled WGS sequence"/>
</dbReference>
<comment type="caution">
    <text evidence="1">The sequence shown here is derived from an EMBL/GenBank/DDBJ whole genome shotgun (WGS) entry which is preliminary data.</text>
</comment>
<evidence type="ECO:0000313" key="1">
    <source>
        <dbReference type="EMBL" id="KAL3963879.1"/>
    </source>
</evidence>
<dbReference type="EMBL" id="JBGNUJ010000002">
    <property type="protein sequence ID" value="KAL3963879.1"/>
    <property type="molecule type" value="Genomic_DNA"/>
</dbReference>
<gene>
    <name evidence="1" type="ORF">ACCO45_000883</name>
</gene>
<keyword evidence="2" id="KW-1185">Reference proteome</keyword>
<reference evidence="1" key="1">
    <citation type="submission" date="2024-12" db="EMBL/GenBank/DDBJ databases">
        <title>Comparative genomics and development of molecular markers within Purpureocillium lilacinum and among Purpureocillium species.</title>
        <authorList>
            <person name="Yeh Z.-Y."/>
            <person name="Ni N.-T."/>
            <person name="Lo P.-H."/>
            <person name="Mushyakhwo K."/>
            <person name="Lin C.-F."/>
            <person name="Nai Y.-S."/>
        </authorList>
    </citation>
    <scope>NUCLEOTIDE SEQUENCE</scope>
    <source>
        <strain evidence="1">NCHU-NPUST-175</strain>
    </source>
</reference>
<proteinExistence type="predicted"/>